<reference evidence="1" key="1">
    <citation type="journal article" date="2014" name="Int. J. Syst. Evol. Microbiol.">
        <title>Complete genome sequence of Corynebacterium casei LMG S-19264T (=DSM 44701T), isolated from a smear-ripened cheese.</title>
        <authorList>
            <consortium name="US DOE Joint Genome Institute (JGI-PGF)"/>
            <person name="Walter F."/>
            <person name="Albersmeier A."/>
            <person name="Kalinowski J."/>
            <person name="Ruckert C."/>
        </authorList>
    </citation>
    <scope>NUCLEOTIDE SEQUENCE</scope>
    <source>
        <strain evidence="1">CGMCC 1.10749</strain>
    </source>
</reference>
<organism evidence="1 2">
    <name type="scientific">Knoellia flava</name>
    <dbReference type="NCBI Taxonomy" id="913969"/>
    <lineage>
        <taxon>Bacteria</taxon>
        <taxon>Bacillati</taxon>
        <taxon>Actinomycetota</taxon>
        <taxon>Actinomycetes</taxon>
        <taxon>Micrococcales</taxon>
        <taxon>Intrasporangiaceae</taxon>
        <taxon>Knoellia</taxon>
    </lineage>
</organism>
<dbReference type="EMBL" id="BMEA01000001">
    <property type="protein sequence ID" value="GGB78491.1"/>
    <property type="molecule type" value="Genomic_DNA"/>
</dbReference>
<evidence type="ECO:0000313" key="2">
    <source>
        <dbReference type="Proteomes" id="UP000628079"/>
    </source>
</evidence>
<sequence length="163" mass="17256">MATATDLVRAIASARITSPHRDRLEFLALLDDRVWEVVGGGPLGLRSRADLVALNPQPLPPVDSGRLLLQLMARGIIVVGGRDPGAREAFLAEIDDWCGTGWPKNWPRPPQPGPDPDLRRGVVPSALLGGALAAAEIAASYPEGELQDLFAKAADQLTEAALA</sequence>
<gene>
    <name evidence="1" type="ORF">GCM10011314_17750</name>
</gene>
<protein>
    <submittedName>
        <fullName evidence="1">Uncharacterized protein</fullName>
    </submittedName>
</protein>
<evidence type="ECO:0000313" key="1">
    <source>
        <dbReference type="EMBL" id="GGB78491.1"/>
    </source>
</evidence>
<name>A0A8H9KSA0_9MICO</name>
<dbReference type="RefSeq" id="WP_035950785.1">
    <property type="nucleotide sequence ID" value="NZ_BMEA01000001.1"/>
</dbReference>
<proteinExistence type="predicted"/>
<accession>A0A8H9KSA0</accession>
<reference evidence="1" key="2">
    <citation type="submission" date="2020-09" db="EMBL/GenBank/DDBJ databases">
        <authorList>
            <person name="Sun Q."/>
            <person name="Zhou Y."/>
        </authorList>
    </citation>
    <scope>NUCLEOTIDE SEQUENCE</scope>
    <source>
        <strain evidence="1">CGMCC 1.10749</strain>
    </source>
</reference>
<dbReference type="Proteomes" id="UP000628079">
    <property type="component" value="Unassembled WGS sequence"/>
</dbReference>
<dbReference type="AlphaFoldDB" id="A0A8H9KSA0"/>
<comment type="caution">
    <text evidence="1">The sequence shown here is derived from an EMBL/GenBank/DDBJ whole genome shotgun (WGS) entry which is preliminary data.</text>
</comment>